<protein>
    <submittedName>
        <fullName evidence="1">CSON004925 protein</fullName>
    </submittedName>
</protein>
<evidence type="ECO:0000313" key="1">
    <source>
        <dbReference type="EMBL" id="SSX32399.1"/>
    </source>
</evidence>
<name>A0A336MTI2_CULSO</name>
<sequence length="84" mass="9958">MNILLVNIQVIFCLPMETSNTSTIRTVRVLHKIHKTTTENYNDDLMEILDARIITAPMKCKPGERLDNWRERKYIHSMSRQEKI</sequence>
<gene>
    <name evidence="1" type="primary">CSON004925</name>
</gene>
<dbReference type="AlphaFoldDB" id="A0A336MTI2"/>
<proteinExistence type="predicted"/>
<organism evidence="1">
    <name type="scientific">Culicoides sonorensis</name>
    <name type="common">Biting midge</name>
    <dbReference type="NCBI Taxonomy" id="179676"/>
    <lineage>
        <taxon>Eukaryota</taxon>
        <taxon>Metazoa</taxon>
        <taxon>Ecdysozoa</taxon>
        <taxon>Arthropoda</taxon>
        <taxon>Hexapoda</taxon>
        <taxon>Insecta</taxon>
        <taxon>Pterygota</taxon>
        <taxon>Neoptera</taxon>
        <taxon>Endopterygota</taxon>
        <taxon>Diptera</taxon>
        <taxon>Nematocera</taxon>
        <taxon>Chironomoidea</taxon>
        <taxon>Ceratopogonidae</taxon>
        <taxon>Ceratopogoninae</taxon>
        <taxon>Culicoides</taxon>
        <taxon>Monoculicoides</taxon>
    </lineage>
</organism>
<accession>A0A336MTI2</accession>
<reference evidence="1" key="1">
    <citation type="submission" date="2018-07" db="EMBL/GenBank/DDBJ databases">
        <authorList>
            <person name="Quirk P.G."/>
            <person name="Krulwich T.A."/>
        </authorList>
    </citation>
    <scope>NUCLEOTIDE SEQUENCE</scope>
</reference>
<dbReference type="EMBL" id="UFQT01002009">
    <property type="protein sequence ID" value="SSX32399.1"/>
    <property type="molecule type" value="Genomic_DNA"/>
</dbReference>
<dbReference type="VEuPathDB" id="VectorBase:CSON004925"/>